<feature type="region of interest" description="Disordered" evidence="1">
    <location>
        <begin position="97"/>
        <end position="144"/>
    </location>
</feature>
<protein>
    <submittedName>
        <fullName evidence="2">Uncharacterized protein</fullName>
    </submittedName>
</protein>
<keyword evidence="3" id="KW-1185">Reference proteome</keyword>
<accession>A0AAV2DBA1</accession>
<feature type="compositionally biased region" description="Polar residues" evidence="1">
    <location>
        <begin position="125"/>
        <end position="136"/>
    </location>
</feature>
<name>A0AAV2DBA1_9ROSI</name>
<reference evidence="2 3" key="1">
    <citation type="submission" date="2024-04" db="EMBL/GenBank/DDBJ databases">
        <authorList>
            <person name="Fracassetti M."/>
        </authorList>
    </citation>
    <scope>NUCLEOTIDE SEQUENCE [LARGE SCALE GENOMIC DNA]</scope>
</reference>
<sequence>MAASKVAQVPCPHMQQRLWRLTTYDALPLHLGIRKGMVGERGKGLGESNHLGLCTGMVGKRGKGDGYGGPIIATPAIAYGDESSPWYWCCRQSMEKRTRRSYCRRPHPIRRFPSSPPSPILFPSTETSPLRGTSSPPLAAADLP</sequence>
<feature type="compositionally biased region" description="Basic residues" evidence="1">
    <location>
        <begin position="97"/>
        <end position="110"/>
    </location>
</feature>
<proteinExistence type="predicted"/>
<evidence type="ECO:0000313" key="3">
    <source>
        <dbReference type="Proteomes" id="UP001497516"/>
    </source>
</evidence>
<organism evidence="2 3">
    <name type="scientific">Linum trigynum</name>
    <dbReference type="NCBI Taxonomy" id="586398"/>
    <lineage>
        <taxon>Eukaryota</taxon>
        <taxon>Viridiplantae</taxon>
        <taxon>Streptophyta</taxon>
        <taxon>Embryophyta</taxon>
        <taxon>Tracheophyta</taxon>
        <taxon>Spermatophyta</taxon>
        <taxon>Magnoliopsida</taxon>
        <taxon>eudicotyledons</taxon>
        <taxon>Gunneridae</taxon>
        <taxon>Pentapetalae</taxon>
        <taxon>rosids</taxon>
        <taxon>fabids</taxon>
        <taxon>Malpighiales</taxon>
        <taxon>Linaceae</taxon>
        <taxon>Linum</taxon>
    </lineage>
</organism>
<evidence type="ECO:0000256" key="1">
    <source>
        <dbReference type="SAM" id="MobiDB-lite"/>
    </source>
</evidence>
<dbReference type="Proteomes" id="UP001497516">
    <property type="component" value="Chromosome 2"/>
</dbReference>
<dbReference type="EMBL" id="OZ034815">
    <property type="protein sequence ID" value="CAL1370552.1"/>
    <property type="molecule type" value="Genomic_DNA"/>
</dbReference>
<dbReference type="AlphaFoldDB" id="A0AAV2DBA1"/>
<evidence type="ECO:0000313" key="2">
    <source>
        <dbReference type="EMBL" id="CAL1370552.1"/>
    </source>
</evidence>
<gene>
    <name evidence="2" type="ORF">LTRI10_LOCUS12670</name>
</gene>